<dbReference type="PANTHER" id="PTHR23519">
    <property type="entry name" value="AUTOPHAGY-RELATED PROTEIN 22"/>
    <property type="match status" value="1"/>
</dbReference>
<keyword evidence="5 6" id="KW-0472">Membrane</keyword>
<dbReference type="CDD" id="cd17482">
    <property type="entry name" value="MFS_YxiO_like"/>
    <property type="match status" value="1"/>
</dbReference>
<dbReference type="InterPro" id="IPR024671">
    <property type="entry name" value="Atg22-like"/>
</dbReference>
<evidence type="ECO:0000259" key="7">
    <source>
        <dbReference type="PROSITE" id="PS50850"/>
    </source>
</evidence>
<feature type="transmembrane region" description="Helical" evidence="6">
    <location>
        <begin position="267"/>
        <end position="290"/>
    </location>
</feature>
<dbReference type="Proteomes" id="UP000254519">
    <property type="component" value="Unassembled WGS sequence"/>
</dbReference>
<dbReference type="Pfam" id="PF11700">
    <property type="entry name" value="ATG22"/>
    <property type="match status" value="1"/>
</dbReference>
<dbReference type="PANTHER" id="PTHR23519:SF1">
    <property type="entry name" value="AUTOPHAGY-RELATED PROTEIN 22"/>
    <property type="match status" value="1"/>
</dbReference>
<gene>
    <name evidence="8" type="ORF">NCTC4822_03279</name>
</gene>
<evidence type="ECO:0000256" key="4">
    <source>
        <dbReference type="ARBA" id="ARBA00022989"/>
    </source>
</evidence>
<keyword evidence="2" id="KW-0813">Transport</keyword>
<feature type="transmembrane region" description="Helical" evidence="6">
    <location>
        <begin position="148"/>
        <end position="168"/>
    </location>
</feature>
<keyword evidence="3 6" id="KW-0812">Transmembrane</keyword>
<evidence type="ECO:0000256" key="1">
    <source>
        <dbReference type="ARBA" id="ARBA00004651"/>
    </source>
</evidence>
<dbReference type="InterPro" id="IPR050495">
    <property type="entry name" value="ATG22/LtaA_families"/>
</dbReference>
<keyword evidence="9" id="KW-1185">Reference proteome</keyword>
<accession>A0A380CLN4</accession>
<sequence>MKKFTKVETSWMMYDWANSAYSVIITTAVFPIFYKSVASGAGVSNADSTAYLGYAVAIATFILAMIGPILGSIADYEGLKKKFFFFFFIVGSLSTLSLAFVPDGNWILLLMVYTITAVGFHGANIFYDAFLVDVTSAHRMDNISARGFGLGYIGSAIPFIISIAIILLADSGTLPISMTFATKLAFVITAIWWITFTLPMLKNVIQIHSVPRESSIIVGSFKRLGSTFKDIRKYRHVFLFLIAYFFYIDGVGTIISMSTAYGTDLGISATTLLIVLLMTQIVAAPFAVIYGRLSDKFTGKKMLYVGIVVYIIVCIYAFFMKNELDFWILAMLVATSQGGIQSLSRSYFAKLVPKEKSNEFFGFYNIFGKFASVMGPLLLGVTTQLTGSSSYGVFSLVLLFIVGGVILKFVPEQDVKVV</sequence>
<feature type="transmembrane region" description="Helical" evidence="6">
    <location>
        <begin position="54"/>
        <end position="71"/>
    </location>
</feature>
<dbReference type="AlphaFoldDB" id="A0A380CLN4"/>
<proteinExistence type="predicted"/>
<protein>
    <submittedName>
        <fullName evidence="8">Phosphoglycerate transporter family protein</fullName>
    </submittedName>
</protein>
<evidence type="ECO:0000256" key="2">
    <source>
        <dbReference type="ARBA" id="ARBA00022448"/>
    </source>
</evidence>
<evidence type="ECO:0000313" key="9">
    <source>
        <dbReference type="Proteomes" id="UP000254519"/>
    </source>
</evidence>
<evidence type="ECO:0000256" key="3">
    <source>
        <dbReference type="ARBA" id="ARBA00022692"/>
    </source>
</evidence>
<feature type="transmembrane region" description="Helical" evidence="6">
    <location>
        <begin position="360"/>
        <end position="379"/>
    </location>
</feature>
<dbReference type="PROSITE" id="PS50850">
    <property type="entry name" value="MFS"/>
    <property type="match status" value="1"/>
</dbReference>
<dbReference type="GO" id="GO:0005886">
    <property type="term" value="C:plasma membrane"/>
    <property type="evidence" value="ECO:0007669"/>
    <property type="project" value="UniProtKB-SubCell"/>
</dbReference>
<feature type="domain" description="Major facilitator superfamily (MFS) profile" evidence="7">
    <location>
        <begin position="236"/>
        <end position="418"/>
    </location>
</feature>
<evidence type="ECO:0000313" key="8">
    <source>
        <dbReference type="EMBL" id="SUJ21981.1"/>
    </source>
</evidence>
<evidence type="ECO:0000256" key="5">
    <source>
        <dbReference type="ARBA" id="ARBA00023136"/>
    </source>
</evidence>
<feature type="transmembrane region" description="Helical" evidence="6">
    <location>
        <begin position="237"/>
        <end position="261"/>
    </location>
</feature>
<feature type="transmembrane region" description="Helical" evidence="6">
    <location>
        <begin position="326"/>
        <end position="348"/>
    </location>
</feature>
<dbReference type="GO" id="GO:0022857">
    <property type="term" value="F:transmembrane transporter activity"/>
    <property type="evidence" value="ECO:0007669"/>
    <property type="project" value="InterPro"/>
</dbReference>
<dbReference type="InterPro" id="IPR020846">
    <property type="entry name" value="MFS_dom"/>
</dbReference>
<feature type="transmembrane region" description="Helical" evidence="6">
    <location>
        <begin position="180"/>
        <end position="201"/>
    </location>
</feature>
<feature type="transmembrane region" description="Helical" evidence="6">
    <location>
        <begin position="12"/>
        <end position="34"/>
    </location>
</feature>
<evidence type="ECO:0000256" key="6">
    <source>
        <dbReference type="SAM" id="Phobius"/>
    </source>
</evidence>
<feature type="transmembrane region" description="Helical" evidence="6">
    <location>
        <begin position="391"/>
        <end position="410"/>
    </location>
</feature>
<comment type="subcellular location">
    <subcellularLocation>
        <location evidence="1">Cell membrane</location>
        <topology evidence="1">Multi-pass membrane protein</topology>
    </subcellularLocation>
</comment>
<feature type="transmembrane region" description="Helical" evidence="6">
    <location>
        <begin position="83"/>
        <end position="101"/>
    </location>
</feature>
<dbReference type="EMBL" id="UGYZ01000002">
    <property type="protein sequence ID" value="SUJ21981.1"/>
    <property type="molecule type" value="Genomic_DNA"/>
</dbReference>
<dbReference type="InterPro" id="IPR036259">
    <property type="entry name" value="MFS_trans_sf"/>
</dbReference>
<keyword evidence="4 6" id="KW-1133">Transmembrane helix</keyword>
<name>A0A380CLN4_SPOPA</name>
<feature type="transmembrane region" description="Helical" evidence="6">
    <location>
        <begin position="302"/>
        <end position="320"/>
    </location>
</feature>
<reference evidence="8 9" key="1">
    <citation type="submission" date="2018-06" db="EMBL/GenBank/DDBJ databases">
        <authorList>
            <consortium name="Pathogen Informatics"/>
            <person name="Doyle S."/>
        </authorList>
    </citation>
    <scope>NUCLEOTIDE SEQUENCE [LARGE SCALE GENOMIC DNA]</scope>
    <source>
        <strain evidence="9">ATCC 11859 / DSM 33 / NCIB 8841 / NCTC 4822</strain>
    </source>
</reference>
<dbReference type="SUPFAM" id="SSF103473">
    <property type="entry name" value="MFS general substrate transporter"/>
    <property type="match status" value="1"/>
</dbReference>
<feature type="transmembrane region" description="Helical" evidence="6">
    <location>
        <begin position="107"/>
        <end position="127"/>
    </location>
</feature>
<organism evidence="8 9">
    <name type="scientific">Sporosarcina pasteurii</name>
    <name type="common">Bacillus pasteurii</name>
    <dbReference type="NCBI Taxonomy" id="1474"/>
    <lineage>
        <taxon>Bacteria</taxon>
        <taxon>Bacillati</taxon>
        <taxon>Bacillota</taxon>
        <taxon>Bacilli</taxon>
        <taxon>Bacillales</taxon>
        <taxon>Caryophanaceae</taxon>
        <taxon>Sporosarcina</taxon>
    </lineage>
</organism>
<dbReference type="Gene3D" id="1.20.1250.20">
    <property type="entry name" value="MFS general substrate transporter like domains"/>
    <property type="match status" value="1"/>
</dbReference>